<dbReference type="GO" id="GO:0005829">
    <property type="term" value="C:cytosol"/>
    <property type="evidence" value="ECO:0007669"/>
    <property type="project" value="TreeGrafter"/>
</dbReference>
<dbReference type="InterPro" id="IPR006439">
    <property type="entry name" value="HAD-SF_hydro_IA"/>
</dbReference>
<dbReference type="InterPro" id="IPR023214">
    <property type="entry name" value="HAD_sf"/>
</dbReference>
<dbReference type="SFLD" id="SFLDG01129">
    <property type="entry name" value="C1.5:_HAD__Beta-PGM__Phosphata"/>
    <property type="match status" value="1"/>
</dbReference>
<dbReference type="Gene3D" id="3.40.50.1000">
    <property type="entry name" value="HAD superfamily/HAD-like"/>
    <property type="match status" value="1"/>
</dbReference>
<evidence type="ECO:0000313" key="1">
    <source>
        <dbReference type="EMBL" id="ATX82444.1"/>
    </source>
</evidence>
<dbReference type="SFLD" id="SFLDG01135">
    <property type="entry name" value="C1.5.6:_HAD__Beta-PGM__Phospha"/>
    <property type="match status" value="1"/>
</dbReference>
<dbReference type="EC" id="3.1.3.18" evidence="1"/>
<evidence type="ECO:0000313" key="2">
    <source>
        <dbReference type="Proteomes" id="UP000231637"/>
    </source>
</evidence>
<sequence length="213" mass="23649">MILFDCDGTLTDSHGAIVEAMQQAFENNGIAKPDAECVNRIIGLSLREAVRRLLPESSDEALQEQVRQGYRESYRIAEQQITLYPGVREVLDELKLRGYWLGVVTGKSHPGLLRVLENFNLRDYFYVIRTADCTHSKPHPAMVSECMVEMGVRPEQTTVVGDALYDVQMARAAGVRCIGVSFGVGESEALLQAGAECVVDDFFSLLDHFPPLP</sequence>
<protein>
    <submittedName>
        <fullName evidence="1">Phosphoglycolate phosphatase</fullName>
        <ecNumber evidence="1">3.1.3.18</ecNumber>
    </submittedName>
</protein>
<dbReference type="SFLD" id="SFLDS00003">
    <property type="entry name" value="Haloacid_Dehalogenase"/>
    <property type="match status" value="1"/>
</dbReference>
<dbReference type="InterPro" id="IPR041492">
    <property type="entry name" value="HAD_2"/>
</dbReference>
<gene>
    <name evidence="1" type="ORF">Ga0123462_1585</name>
</gene>
<dbReference type="KEGG" id="mfn:Ga0123462_1585"/>
<proteinExistence type="predicted"/>
<name>A0A2K8LC10_9PROT</name>
<dbReference type="NCBIfam" id="TIGR01549">
    <property type="entry name" value="HAD-SF-IA-v1"/>
    <property type="match status" value="1"/>
</dbReference>
<dbReference type="InterPro" id="IPR023198">
    <property type="entry name" value="PGP-like_dom2"/>
</dbReference>
<dbReference type="InterPro" id="IPR036412">
    <property type="entry name" value="HAD-like_sf"/>
</dbReference>
<dbReference type="InterPro" id="IPR050155">
    <property type="entry name" value="HAD-like_hydrolase_sf"/>
</dbReference>
<reference evidence="1 2" key="1">
    <citation type="submission" date="2016-12" db="EMBL/GenBank/DDBJ databases">
        <title>Isolation and genomic insights into novel planktonic Zetaproteobacteria from stratified waters of the Chesapeake Bay.</title>
        <authorList>
            <person name="McAllister S.M."/>
            <person name="Kato S."/>
            <person name="Chan C.S."/>
            <person name="Chiu B.K."/>
            <person name="Field E.K."/>
        </authorList>
    </citation>
    <scope>NUCLEOTIDE SEQUENCE [LARGE SCALE GENOMIC DNA]</scope>
    <source>
        <strain evidence="1 2">CP-8</strain>
    </source>
</reference>
<dbReference type="NCBIfam" id="TIGR01509">
    <property type="entry name" value="HAD-SF-IA-v3"/>
    <property type="match status" value="1"/>
</dbReference>
<dbReference type="PANTHER" id="PTHR43434:SF24">
    <property type="entry name" value="HYDROLASE-RELATED"/>
    <property type="match status" value="1"/>
</dbReference>
<dbReference type="Gene3D" id="1.10.150.240">
    <property type="entry name" value="Putative phosphatase, domain 2"/>
    <property type="match status" value="1"/>
</dbReference>
<dbReference type="AlphaFoldDB" id="A0A2K8LC10"/>
<accession>A0A2K8LC10</accession>
<dbReference type="Pfam" id="PF13419">
    <property type="entry name" value="HAD_2"/>
    <property type="match status" value="1"/>
</dbReference>
<dbReference type="PANTHER" id="PTHR43434">
    <property type="entry name" value="PHOSPHOGLYCOLATE PHOSPHATASE"/>
    <property type="match status" value="1"/>
</dbReference>
<dbReference type="InterPro" id="IPR006549">
    <property type="entry name" value="HAD-SF_hydro_IIIA"/>
</dbReference>
<keyword evidence="2" id="KW-1185">Reference proteome</keyword>
<dbReference type="GO" id="GO:0008967">
    <property type="term" value="F:phosphoglycolate phosphatase activity"/>
    <property type="evidence" value="ECO:0007669"/>
    <property type="project" value="UniProtKB-EC"/>
</dbReference>
<dbReference type="FunFam" id="3.40.50.1000:FF:000022">
    <property type="entry name" value="Phosphoglycolate phosphatase"/>
    <property type="match status" value="1"/>
</dbReference>
<dbReference type="RefSeq" id="WP_232726405.1">
    <property type="nucleotide sequence ID" value="NZ_CP018800.1"/>
</dbReference>
<dbReference type="GO" id="GO:0006281">
    <property type="term" value="P:DNA repair"/>
    <property type="evidence" value="ECO:0007669"/>
    <property type="project" value="TreeGrafter"/>
</dbReference>
<dbReference type="SUPFAM" id="SSF56784">
    <property type="entry name" value="HAD-like"/>
    <property type="match status" value="1"/>
</dbReference>
<dbReference type="EMBL" id="CP018800">
    <property type="protein sequence ID" value="ATX82444.1"/>
    <property type="molecule type" value="Genomic_DNA"/>
</dbReference>
<dbReference type="Proteomes" id="UP000231637">
    <property type="component" value="Chromosome"/>
</dbReference>
<keyword evidence="1" id="KW-0378">Hydrolase</keyword>
<organism evidence="1 2">
    <name type="scientific">Mariprofundus ferrinatatus</name>
    <dbReference type="NCBI Taxonomy" id="1921087"/>
    <lineage>
        <taxon>Bacteria</taxon>
        <taxon>Pseudomonadati</taxon>
        <taxon>Pseudomonadota</taxon>
        <taxon>Candidatius Mariprofundia</taxon>
        <taxon>Mariprofundales</taxon>
        <taxon>Mariprofundaceae</taxon>
        <taxon>Mariprofundus</taxon>
    </lineage>
</organism>
<dbReference type="NCBIfam" id="TIGR01662">
    <property type="entry name" value="HAD-SF-IIIA"/>
    <property type="match status" value="1"/>
</dbReference>